<feature type="binding site" evidence="2">
    <location>
        <position position="250"/>
    </location>
    <ligand>
        <name>Zn(2+)</name>
        <dbReference type="ChEBI" id="CHEBI:29105"/>
        <note>catalytic</note>
    </ligand>
</feature>
<dbReference type="Proteomes" id="UP000321204">
    <property type="component" value="Chromosome"/>
</dbReference>
<protein>
    <recommendedName>
        <fullName evidence="1">Metal-dependent carboxypeptidase</fullName>
        <ecNumber evidence="1">3.4.17.19</ecNumber>
    </recommendedName>
</protein>
<evidence type="ECO:0000256" key="1">
    <source>
        <dbReference type="PIRNR" id="PIRNR006615"/>
    </source>
</evidence>
<keyword evidence="5" id="KW-1185">Reference proteome</keyword>
<dbReference type="EC" id="3.4.17.19" evidence="1"/>
<keyword evidence="1 4" id="KW-0121">Carboxypeptidase</keyword>
<reference evidence="4 5" key="1">
    <citation type="journal article" date="2015" name="Int. J. Syst. Evol. Microbiol.">
        <title>Flavisolibacter ginsenosidimutans sp. nov., with ginsenoside-converting activity isolated from soil used for cultivating ginseng.</title>
        <authorList>
            <person name="Zhao Y."/>
            <person name="Liu Q."/>
            <person name="Kang M.S."/>
            <person name="Jin F."/>
            <person name="Yu H."/>
            <person name="Im W.T."/>
        </authorList>
    </citation>
    <scope>NUCLEOTIDE SEQUENCE [LARGE SCALE GENOMIC DNA]</scope>
    <source>
        <strain evidence="4 5">Gsoil 636</strain>
    </source>
</reference>
<dbReference type="PANTHER" id="PTHR34217:SF1">
    <property type="entry name" value="CARBOXYPEPTIDASE 1"/>
    <property type="match status" value="1"/>
</dbReference>
<dbReference type="Gene3D" id="1.10.1370.30">
    <property type="match status" value="1"/>
</dbReference>
<dbReference type="PANTHER" id="PTHR34217">
    <property type="entry name" value="METAL-DEPENDENT CARBOXYPEPTIDASE"/>
    <property type="match status" value="1"/>
</dbReference>
<dbReference type="EMBL" id="CP042433">
    <property type="protein sequence ID" value="QEC56500.1"/>
    <property type="molecule type" value="Genomic_DNA"/>
</dbReference>
<dbReference type="Pfam" id="PF02074">
    <property type="entry name" value="Peptidase_M32"/>
    <property type="match status" value="1"/>
</dbReference>
<evidence type="ECO:0000313" key="5">
    <source>
        <dbReference type="Proteomes" id="UP000321204"/>
    </source>
</evidence>
<dbReference type="OrthoDB" id="9772308at2"/>
<dbReference type="GO" id="GO:0004181">
    <property type="term" value="F:metallocarboxypeptidase activity"/>
    <property type="evidence" value="ECO:0007669"/>
    <property type="project" value="UniProtKB-UniRule"/>
</dbReference>
<keyword evidence="1 2" id="KW-0479">Metal-binding</keyword>
<dbReference type="GO" id="GO:0046872">
    <property type="term" value="F:metal ion binding"/>
    <property type="evidence" value="ECO:0007669"/>
    <property type="project" value="UniProtKB-KW"/>
</dbReference>
<dbReference type="RefSeq" id="WP_146787352.1">
    <property type="nucleotide sequence ID" value="NZ_BAABIO010000001.1"/>
</dbReference>
<dbReference type="CDD" id="cd06460">
    <property type="entry name" value="M32_Taq"/>
    <property type="match status" value="1"/>
</dbReference>
<accession>A0A5B8UKF8</accession>
<dbReference type="GO" id="GO:0006508">
    <property type="term" value="P:proteolysis"/>
    <property type="evidence" value="ECO:0007669"/>
    <property type="project" value="UniProtKB-UniRule"/>
</dbReference>
<comment type="cofactor">
    <cofactor evidence="2">
        <name>Zn(2+)</name>
        <dbReference type="ChEBI" id="CHEBI:29105"/>
    </cofactor>
    <text evidence="2">Binds 1 zinc ion per subunit.</text>
</comment>
<sequence>MRRIADIKAASAVLQWDQETYLPQGGAHFRGQQISTLSELAHGLFSEDSLGDLLRELVQKEELTPAQKRNVERTLEDYKKNKKYTSAFVRALSEQINKTFHAWIEARKQNSFSVYEKDLDALIKLKKEETQILGFVHHPYDALLDEYEKGATVSLLDKTFATLLPPLEELFQKITAAPQVDSSFLHQHFPEQQQWQWGLHLIKQLHFDFEKGRQDKSEHPFSTSFSPQDVRITTRIDENDFGNMTWSCIHETGHALYEQGLPDDQYGLPLGEACSYSIHESQSRLWENNVGRSKDFWQFYYPQLQQYFPGQFHNVDLERFYKGINKVQPSLIRTEADEISYHFHVFIRYELEKKLIEGALATADIPVFWNEGYKTYLGVTVPDDKRGCLQDVHWSHGSFGYFPTYSLGSFYAAQFFAKAKNEIATLSGEITEGNTESLLQWLRTKIHSKGRYFTSEGLCKDITGEGLNGRYFLNYAQEKYTGIYTN</sequence>
<comment type="function">
    <text evidence="1">Broad specificity carboxypetidase that releases amino acids sequentially from the C-terminus, including neutral, aromatic, polar and basic residues.</text>
</comment>
<organism evidence="4 5">
    <name type="scientific">Flavisolibacter ginsenosidimutans</name>
    <dbReference type="NCBI Taxonomy" id="661481"/>
    <lineage>
        <taxon>Bacteria</taxon>
        <taxon>Pseudomonadati</taxon>
        <taxon>Bacteroidota</taxon>
        <taxon>Chitinophagia</taxon>
        <taxon>Chitinophagales</taxon>
        <taxon>Chitinophagaceae</taxon>
        <taxon>Flavisolibacter</taxon>
    </lineage>
</organism>
<keyword evidence="1" id="KW-0378">Hydrolase</keyword>
<evidence type="ECO:0000313" key="4">
    <source>
        <dbReference type="EMBL" id="QEC56500.1"/>
    </source>
</evidence>
<dbReference type="AlphaFoldDB" id="A0A5B8UKF8"/>
<dbReference type="PRINTS" id="PR00998">
    <property type="entry name" value="CRBOXYPTASET"/>
</dbReference>
<gene>
    <name evidence="4" type="ORF">FSB75_11535</name>
</gene>
<keyword evidence="1" id="KW-0645">Protease</keyword>
<keyword evidence="1" id="KW-0482">Metalloprotease</keyword>
<dbReference type="InterPro" id="IPR001333">
    <property type="entry name" value="Peptidase_M32_Taq"/>
</dbReference>
<dbReference type="PROSITE" id="PS52034">
    <property type="entry name" value="PEPTIDASE_M32"/>
    <property type="match status" value="1"/>
</dbReference>
<evidence type="ECO:0000256" key="2">
    <source>
        <dbReference type="PIRSR" id="PIRSR006615-1"/>
    </source>
</evidence>
<evidence type="ECO:0000256" key="3">
    <source>
        <dbReference type="PIRSR" id="PIRSR006615-2"/>
    </source>
</evidence>
<feature type="binding site" evidence="2">
    <location>
        <position position="280"/>
    </location>
    <ligand>
        <name>Zn(2+)</name>
        <dbReference type="ChEBI" id="CHEBI:29105"/>
        <note>catalytic</note>
    </ligand>
</feature>
<comment type="catalytic activity">
    <reaction evidence="1">
        <text>Release of a C-terminal amino acid with broad specificity, except for -Pro.</text>
        <dbReference type="EC" id="3.4.17.19"/>
    </reaction>
</comment>
<dbReference type="PIRSF" id="PIRSF006615">
    <property type="entry name" value="Zn_crbxpep_Taq"/>
    <property type="match status" value="1"/>
</dbReference>
<proteinExistence type="inferred from homology"/>
<feature type="binding site" evidence="2">
    <location>
        <position position="254"/>
    </location>
    <ligand>
        <name>Zn(2+)</name>
        <dbReference type="ChEBI" id="CHEBI:29105"/>
        <note>catalytic</note>
    </ligand>
</feature>
<keyword evidence="2" id="KW-0862">Zinc</keyword>
<dbReference type="KEGG" id="fgg:FSB75_11535"/>
<dbReference type="SUPFAM" id="SSF55486">
    <property type="entry name" value="Metalloproteases ('zincins'), catalytic domain"/>
    <property type="match status" value="1"/>
</dbReference>
<name>A0A5B8UKF8_9BACT</name>
<comment type="similarity">
    <text evidence="1">Belongs to the peptidase M32 family.</text>
</comment>
<feature type="active site" description="Proton donor/acceptor" evidence="3">
    <location>
        <position position="251"/>
    </location>
</feature>